<keyword evidence="5" id="KW-0808">Transferase</keyword>
<dbReference type="AlphaFoldDB" id="A0A6J4QMJ2"/>
<dbReference type="EC" id="2.7.13.3" evidence="3"/>
<organism evidence="13">
    <name type="scientific">uncultured Rubrobacteraceae bacterium</name>
    <dbReference type="NCBI Taxonomy" id="349277"/>
    <lineage>
        <taxon>Bacteria</taxon>
        <taxon>Bacillati</taxon>
        <taxon>Actinomycetota</taxon>
        <taxon>Rubrobacteria</taxon>
        <taxon>Rubrobacterales</taxon>
        <taxon>Rubrobacteraceae</taxon>
        <taxon>environmental samples</taxon>
    </lineage>
</organism>
<keyword evidence="9" id="KW-0902">Two-component regulatory system</keyword>
<evidence type="ECO:0000256" key="4">
    <source>
        <dbReference type="ARBA" id="ARBA00022553"/>
    </source>
</evidence>
<dbReference type="GO" id="GO:0005886">
    <property type="term" value="C:plasma membrane"/>
    <property type="evidence" value="ECO:0007669"/>
    <property type="project" value="UniProtKB-SubCell"/>
</dbReference>
<evidence type="ECO:0000256" key="9">
    <source>
        <dbReference type="ARBA" id="ARBA00023012"/>
    </source>
</evidence>
<comment type="catalytic activity">
    <reaction evidence="1">
        <text>ATP + protein L-histidine = ADP + protein N-phospho-L-histidine.</text>
        <dbReference type="EC" id="2.7.13.3"/>
    </reaction>
</comment>
<dbReference type="Pfam" id="PF00512">
    <property type="entry name" value="HisKA"/>
    <property type="match status" value="1"/>
</dbReference>
<dbReference type="FunFam" id="3.30.565.10:FF:000006">
    <property type="entry name" value="Sensor histidine kinase WalK"/>
    <property type="match status" value="1"/>
</dbReference>
<dbReference type="PRINTS" id="PR00344">
    <property type="entry name" value="BCTRLSENSOR"/>
</dbReference>
<comment type="subcellular location">
    <subcellularLocation>
        <location evidence="2">Cell membrane</location>
    </subcellularLocation>
</comment>
<dbReference type="SUPFAM" id="SSF55874">
    <property type="entry name" value="ATPase domain of HSP90 chaperone/DNA topoisomerase II/histidine kinase"/>
    <property type="match status" value="1"/>
</dbReference>
<feature type="transmembrane region" description="Helical" evidence="11">
    <location>
        <begin position="175"/>
        <end position="196"/>
    </location>
</feature>
<dbReference type="SMART" id="SM00388">
    <property type="entry name" value="HisKA"/>
    <property type="match status" value="1"/>
</dbReference>
<evidence type="ECO:0000256" key="6">
    <source>
        <dbReference type="ARBA" id="ARBA00022692"/>
    </source>
</evidence>
<evidence type="ECO:0000256" key="3">
    <source>
        <dbReference type="ARBA" id="ARBA00012438"/>
    </source>
</evidence>
<reference evidence="13" key="1">
    <citation type="submission" date="2020-02" db="EMBL/GenBank/DDBJ databases">
        <authorList>
            <person name="Meier V. D."/>
        </authorList>
    </citation>
    <scope>NUCLEOTIDE SEQUENCE</scope>
    <source>
        <strain evidence="13">AVDCRST_MAG80</strain>
    </source>
</reference>
<dbReference type="PANTHER" id="PTHR45436">
    <property type="entry name" value="SENSOR HISTIDINE KINASE YKOH"/>
    <property type="match status" value="1"/>
</dbReference>
<evidence type="ECO:0000256" key="2">
    <source>
        <dbReference type="ARBA" id="ARBA00004236"/>
    </source>
</evidence>
<dbReference type="SUPFAM" id="SSF47384">
    <property type="entry name" value="Homodimeric domain of signal transducing histidine kinase"/>
    <property type="match status" value="1"/>
</dbReference>
<dbReference type="Gene3D" id="1.10.287.130">
    <property type="match status" value="1"/>
</dbReference>
<dbReference type="InterPro" id="IPR036097">
    <property type="entry name" value="HisK_dim/P_sf"/>
</dbReference>
<dbReference type="EMBL" id="CADCVC010000182">
    <property type="protein sequence ID" value="CAA9449228.1"/>
    <property type="molecule type" value="Genomic_DNA"/>
</dbReference>
<keyword evidence="8 11" id="KW-1133">Transmembrane helix</keyword>
<feature type="transmembrane region" description="Helical" evidence="11">
    <location>
        <begin position="12"/>
        <end position="33"/>
    </location>
</feature>
<dbReference type="SMART" id="SM00387">
    <property type="entry name" value="HATPase_c"/>
    <property type="match status" value="1"/>
</dbReference>
<dbReference type="InterPro" id="IPR036890">
    <property type="entry name" value="HATPase_C_sf"/>
</dbReference>
<keyword evidence="10 11" id="KW-0472">Membrane</keyword>
<name>A0A6J4QMJ2_9ACTN</name>
<sequence>MFGRIRRRLTMGYVGILALILVLFGVIVIFSFYQQVTNTQDNLLLQTAQNWSDDTGRSGRVKATTNFDVAVEPVSFDEMARQDPLIEEILREDALLTREDILREEPDSPAATLGLPYFEMAQRAGRERRNIRETVEGPEGDVRVMNVPVYKSGEVIEVLQAAQSSQAVWKTVNSLIFALVPVGIGALALAAVGGLFMSRRAMRPVRDSFERQRTFIADASHELKTPLTLIRADAEVLSRSLTGTEEGSENRELAEDLLGETDRMNAVLSDLLLLARLDTDKLSVSREPFNLASVLAETSERFTARTTTEGKKLEIRHSGKLPASGDEERTGQILAALLDNALRFTPPDGLITIEGRTRGKRVEVTVTDTGPGIPADHLPHIFERFYRADEQSEARARSGGGTGLGLAIARDLARAQDGELAASNESKGGASFTLTLPAGT</sequence>
<evidence type="ECO:0000313" key="13">
    <source>
        <dbReference type="EMBL" id="CAA9449228.1"/>
    </source>
</evidence>
<dbReference type="PROSITE" id="PS50109">
    <property type="entry name" value="HIS_KIN"/>
    <property type="match status" value="1"/>
</dbReference>
<gene>
    <name evidence="13" type="ORF">AVDCRST_MAG80-2081</name>
</gene>
<evidence type="ECO:0000256" key="8">
    <source>
        <dbReference type="ARBA" id="ARBA00022989"/>
    </source>
</evidence>
<proteinExistence type="predicted"/>
<dbReference type="InterPro" id="IPR005467">
    <property type="entry name" value="His_kinase_dom"/>
</dbReference>
<keyword evidence="6 11" id="KW-0812">Transmembrane</keyword>
<dbReference type="GO" id="GO:0000155">
    <property type="term" value="F:phosphorelay sensor kinase activity"/>
    <property type="evidence" value="ECO:0007669"/>
    <property type="project" value="InterPro"/>
</dbReference>
<dbReference type="CDD" id="cd00075">
    <property type="entry name" value="HATPase"/>
    <property type="match status" value="1"/>
</dbReference>
<evidence type="ECO:0000256" key="1">
    <source>
        <dbReference type="ARBA" id="ARBA00000085"/>
    </source>
</evidence>
<evidence type="ECO:0000256" key="7">
    <source>
        <dbReference type="ARBA" id="ARBA00022777"/>
    </source>
</evidence>
<dbReference type="Pfam" id="PF02518">
    <property type="entry name" value="HATPase_c"/>
    <property type="match status" value="1"/>
</dbReference>
<keyword evidence="4" id="KW-0597">Phosphoprotein</keyword>
<accession>A0A6J4QMJ2</accession>
<dbReference type="InterPro" id="IPR003661">
    <property type="entry name" value="HisK_dim/P_dom"/>
</dbReference>
<feature type="domain" description="Histidine kinase" evidence="12">
    <location>
        <begin position="218"/>
        <end position="440"/>
    </location>
</feature>
<dbReference type="PANTHER" id="PTHR45436:SF5">
    <property type="entry name" value="SENSOR HISTIDINE KINASE TRCS"/>
    <property type="match status" value="1"/>
</dbReference>
<evidence type="ECO:0000256" key="11">
    <source>
        <dbReference type="SAM" id="Phobius"/>
    </source>
</evidence>
<dbReference type="InterPro" id="IPR050428">
    <property type="entry name" value="TCS_sensor_his_kinase"/>
</dbReference>
<evidence type="ECO:0000256" key="10">
    <source>
        <dbReference type="ARBA" id="ARBA00023136"/>
    </source>
</evidence>
<evidence type="ECO:0000256" key="5">
    <source>
        <dbReference type="ARBA" id="ARBA00022679"/>
    </source>
</evidence>
<dbReference type="InterPro" id="IPR003594">
    <property type="entry name" value="HATPase_dom"/>
</dbReference>
<dbReference type="Gene3D" id="3.30.565.10">
    <property type="entry name" value="Histidine kinase-like ATPase, C-terminal domain"/>
    <property type="match status" value="1"/>
</dbReference>
<evidence type="ECO:0000259" key="12">
    <source>
        <dbReference type="PROSITE" id="PS50109"/>
    </source>
</evidence>
<dbReference type="InterPro" id="IPR004358">
    <property type="entry name" value="Sig_transdc_His_kin-like_C"/>
</dbReference>
<protein>
    <recommendedName>
        <fullName evidence="3">histidine kinase</fullName>
        <ecNumber evidence="3">2.7.13.3</ecNumber>
    </recommendedName>
</protein>
<keyword evidence="7" id="KW-0418">Kinase</keyword>
<dbReference type="CDD" id="cd00082">
    <property type="entry name" value="HisKA"/>
    <property type="match status" value="1"/>
</dbReference>